<accession>A0A0F9M278</accession>
<proteinExistence type="predicted"/>
<sequence>MWLHNALNLTKVSAYNEKDVVRDTGGITKKEDNTIIELKILIVPTINRFRQAETGRFEEKLILFQVSKSELNKKSFSISVGKTHIIKNGEDFKVMQVEDASWDPGLQLYECLAKRMIPVGNLI</sequence>
<gene>
    <name evidence="1" type="ORF">LCGC14_1127320</name>
</gene>
<dbReference type="EMBL" id="LAZR01005256">
    <property type="protein sequence ID" value="KKN01480.1"/>
    <property type="molecule type" value="Genomic_DNA"/>
</dbReference>
<protein>
    <recommendedName>
        <fullName evidence="2">Head-tail adaptor protein</fullName>
    </recommendedName>
</protein>
<reference evidence="1" key="1">
    <citation type="journal article" date="2015" name="Nature">
        <title>Complex archaea that bridge the gap between prokaryotes and eukaryotes.</title>
        <authorList>
            <person name="Spang A."/>
            <person name="Saw J.H."/>
            <person name="Jorgensen S.L."/>
            <person name="Zaremba-Niedzwiedzka K."/>
            <person name="Martijn J."/>
            <person name="Lind A.E."/>
            <person name="van Eijk R."/>
            <person name="Schleper C."/>
            <person name="Guy L."/>
            <person name="Ettema T.J."/>
        </authorList>
    </citation>
    <scope>NUCLEOTIDE SEQUENCE</scope>
</reference>
<evidence type="ECO:0008006" key="2">
    <source>
        <dbReference type="Google" id="ProtNLM"/>
    </source>
</evidence>
<evidence type="ECO:0000313" key="1">
    <source>
        <dbReference type="EMBL" id="KKN01480.1"/>
    </source>
</evidence>
<name>A0A0F9M278_9ZZZZ</name>
<comment type="caution">
    <text evidence="1">The sequence shown here is derived from an EMBL/GenBank/DDBJ whole genome shotgun (WGS) entry which is preliminary data.</text>
</comment>
<dbReference type="AlphaFoldDB" id="A0A0F9M278"/>
<organism evidence="1">
    <name type="scientific">marine sediment metagenome</name>
    <dbReference type="NCBI Taxonomy" id="412755"/>
    <lineage>
        <taxon>unclassified sequences</taxon>
        <taxon>metagenomes</taxon>
        <taxon>ecological metagenomes</taxon>
    </lineage>
</organism>